<feature type="signal peptide" evidence="11">
    <location>
        <begin position="1"/>
        <end position="23"/>
    </location>
</feature>
<reference evidence="14" key="1">
    <citation type="submission" date="2009-07" db="EMBL/GenBank/DDBJ databases">
        <title>Complete sequence of chromosome of Methylovorus sp. SIP3-4.</title>
        <authorList>
            <person name="Lucas S."/>
            <person name="Copeland A."/>
            <person name="Lapidus A."/>
            <person name="Glavina del Rio T."/>
            <person name="Tice H."/>
            <person name="Bruce D."/>
            <person name="Goodwin L."/>
            <person name="Pitluck S."/>
            <person name="Clum A."/>
            <person name="Larimer F."/>
            <person name="Land M."/>
            <person name="Hauser L."/>
            <person name="Kyrpides N."/>
            <person name="Mikhailova N."/>
            <person name="Kayluzhnaya M."/>
            <person name="Chistoserdova L."/>
        </authorList>
    </citation>
    <scope>NUCLEOTIDE SEQUENCE [LARGE SCALE GENOMIC DNA]</scope>
    <source>
        <strain evidence="14">SIP3-4</strain>
    </source>
</reference>
<dbReference type="SUPFAM" id="SSF103088">
    <property type="entry name" value="OmpA-like"/>
    <property type="match status" value="1"/>
</dbReference>
<dbReference type="GO" id="GO:0046930">
    <property type="term" value="C:pore complex"/>
    <property type="evidence" value="ECO:0007669"/>
    <property type="project" value="UniProtKB-KW"/>
</dbReference>
<dbReference type="PRINTS" id="PR01021">
    <property type="entry name" value="OMPADOMAIN"/>
</dbReference>
<dbReference type="EMBL" id="CP001674">
    <property type="protein sequence ID" value="ACT50926.1"/>
    <property type="molecule type" value="Genomic_DNA"/>
</dbReference>
<feature type="chain" id="PRO_5002972693" evidence="11">
    <location>
        <begin position="24"/>
        <end position="356"/>
    </location>
</feature>
<evidence type="ECO:0000313" key="14">
    <source>
        <dbReference type="Proteomes" id="UP000002743"/>
    </source>
</evidence>
<dbReference type="eggNOG" id="COG3637">
    <property type="taxonomic scope" value="Bacteria"/>
</dbReference>
<sequence length="356" mass="38584" precursor="true">MKKNLISIAVAGVLGLAALHASAEEAYQGSWYALPGINVMNADNDLKAENSSVGGFLKFGKELSEHWDVQVGLSHNRADEDSKQFTGGKYKQTLLGVDALYLFSREKFRPFLLAGLGAARNNVDYKPSSAGYDDSNTSWMANAGLGFQYLFTERLGFQADLRHVWSRAEVQGDKETVGNNYLNLGLIWKFGAPEKVAAVEPTPVAAPEPAPAPAPVAAEPEPVGPAPAAFDKVTLQSEVLFGFDKDNLKEEGKKVLNADVVEKMKAHPEVELVLITGHTDRIGDEAYNQKLSERRANAVKKYLVSQGIEASRLHAVGKGEAEPVVDCQGVRGKKAIACLQPNRRVVVEIEVQRAGN</sequence>
<dbReference type="InterPro" id="IPR006664">
    <property type="entry name" value="OMP_bac"/>
</dbReference>
<keyword evidence="3" id="KW-1134">Transmembrane beta strand</keyword>
<keyword evidence="2" id="KW-0813">Transport</keyword>
<dbReference type="PANTHER" id="PTHR30329">
    <property type="entry name" value="STATOR ELEMENT OF FLAGELLAR MOTOR COMPLEX"/>
    <property type="match status" value="1"/>
</dbReference>
<evidence type="ECO:0000256" key="6">
    <source>
        <dbReference type="ARBA" id="ARBA00023065"/>
    </source>
</evidence>
<comment type="subcellular location">
    <subcellularLocation>
        <location evidence="1">Cell outer membrane</location>
        <topology evidence="1">Multi-pass membrane protein</topology>
    </subcellularLocation>
</comment>
<protein>
    <submittedName>
        <fullName evidence="13">OmpA/MotB domain protein</fullName>
    </submittedName>
</protein>
<name>C6XEF1_METGS</name>
<dbReference type="Proteomes" id="UP000002743">
    <property type="component" value="Chromosome"/>
</dbReference>
<dbReference type="AlphaFoldDB" id="C6XEF1"/>
<keyword evidence="14" id="KW-1185">Reference proteome</keyword>
<dbReference type="HOGENOM" id="CLU_762483_0_0_4"/>
<dbReference type="Pfam" id="PF00691">
    <property type="entry name" value="OmpA"/>
    <property type="match status" value="1"/>
</dbReference>
<dbReference type="PRINTS" id="PR01023">
    <property type="entry name" value="NAFLGMOTY"/>
</dbReference>
<evidence type="ECO:0000256" key="3">
    <source>
        <dbReference type="ARBA" id="ARBA00022452"/>
    </source>
</evidence>
<feature type="domain" description="OmpA-like" evidence="12">
    <location>
        <begin position="228"/>
        <end position="353"/>
    </location>
</feature>
<dbReference type="InterPro" id="IPR006665">
    <property type="entry name" value="OmpA-like"/>
</dbReference>
<gene>
    <name evidence="13" type="ordered locus">Msip34_1681</name>
</gene>
<reference evidence="13 14" key="2">
    <citation type="journal article" date="2011" name="J. Bacteriol.">
        <title>Genomes of three methylotrophs from a single niche uncover genetic and metabolic divergence of Methylophilaceae.</title>
        <authorList>
            <person name="Lapidus A."/>
            <person name="Clum A."/>
            <person name="Labutti K."/>
            <person name="Kaluzhnaya M.G."/>
            <person name="Lim S."/>
            <person name="Beck D.A."/>
            <person name="Glavina Del Rio T."/>
            <person name="Nolan M."/>
            <person name="Mavromatis K."/>
            <person name="Huntemann M."/>
            <person name="Lucas S."/>
            <person name="Lidstrom M.E."/>
            <person name="Ivanova N."/>
            <person name="Chistoserdova L."/>
        </authorList>
    </citation>
    <scope>NUCLEOTIDE SEQUENCE [LARGE SCALE GENOMIC DNA]</scope>
    <source>
        <strain evidence="13 14">SIP3-4</strain>
    </source>
</reference>
<evidence type="ECO:0000259" key="12">
    <source>
        <dbReference type="PROSITE" id="PS51123"/>
    </source>
</evidence>
<keyword evidence="7" id="KW-0626">Porin</keyword>
<dbReference type="RefSeq" id="WP_015830339.1">
    <property type="nucleotide sequence ID" value="NC_012969.1"/>
</dbReference>
<evidence type="ECO:0000256" key="2">
    <source>
        <dbReference type="ARBA" id="ARBA00022448"/>
    </source>
</evidence>
<proteinExistence type="predicted"/>
<dbReference type="Pfam" id="PF13505">
    <property type="entry name" value="OMP_b-brl"/>
    <property type="match status" value="1"/>
</dbReference>
<dbReference type="eggNOG" id="COG2885">
    <property type="taxonomic scope" value="Bacteria"/>
</dbReference>
<accession>C6XEF1</accession>
<organism evidence="13 14">
    <name type="scientific">Methylovorus glucosotrophus (strain SIP3-4)</name>
    <dbReference type="NCBI Taxonomy" id="582744"/>
    <lineage>
        <taxon>Bacteria</taxon>
        <taxon>Pseudomonadati</taxon>
        <taxon>Pseudomonadota</taxon>
        <taxon>Betaproteobacteria</taxon>
        <taxon>Nitrosomonadales</taxon>
        <taxon>Methylophilaceae</taxon>
        <taxon>Methylovorus</taxon>
    </lineage>
</organism>
<keyword evidence="4" id="KW-0812">Transmembrane</keyword>
<dbReference type="OrthoDB" id="1149075at2"/>
<dbReference type="PROSITE" id="PS51123">
    <property type="entry name" value="OMPA_2"/>
    <property type="match status" value="1"/>
</dbReference>
<dbReference type="KEGG" id="mei:Msip34_1681"/>
<dbReference type="STRING" id="582744.Msip34_1681"/>
<evidence type="ECO:0000256" key="4">
    <source>
        <dbReference type="ARBA" id="ARBA00022692"/>
    </source>
</evidence>
<keyword evidence="9" id="KW-0998">Cell outer membrane</keyword>
<evidence type="ECO:0000256" key="5">
    <source>
        <dbReference type="ARBA" id="ARBA00022729"/>
    </source>
</evidence>
<dbReference type="PANTHER" id="PTHR30329:SF21">
    <property type="entry name" value="LIPOPROTEIN YIAD-RELATED"/>
    <property type="match status" value="1"/>
</dbReference>
<dbReference type="SUPFAM" id="SSF56925">
    <property type="entry name" value="OMPA-like"/>
    <property type="match status" value="1"/>
</dbReference>
<keyword evidence="5 11" id="KW-0732">Signal</keyword>
<evidence type="ECO:0000256" key="9">
    <source>
        <dbReference type="ARBA" id="ARBA00023237"/>
    </source>
</evidence>
<evidence type="ECO:0000256" key="10">
    <source>
        <dbReference type="PROSITE-ProRule" id="PRU00473"/>
    </source>
</evidence>
<keyword evidence="8 10" id="KW-0472">Membrane</keyword>
<dbReference type="InterPro" id="IPR027385">
    <property type="entry name" value="Beta-barrel_OMP"/>
</dbReference>
<evidence type="ECO:0000256" key="11">
    <source>
        <dbReference type="SAM" id="SignalP"/>
    </source>
</evidence>
<dbReference type="Gene3D" id="2.40.160.20">
    <property type="match status" value="1"/>
</dbReference>
<dbReference type="GO" id="GO:0009279">
    <property type="term" value="C:cell outer membrane"/>
    <property type="evidence" value="ECO:0007669"/>
    <property type="project" value="UniProtKB-SubCell"/>
</dbReference>
<evidence type="ECO:0000256" key="8">
    <source>
        <dbReference type="ARBA" id="ARBA00023136"/>
    </source>
</evidence>
<evidence type="ECO:0000313" key="13">
    <source>
        <dbReference type="EMBL" id="ACT50926.1"/>
    </source>
</evidence>
<evidence type="ECO:0000256" key="1">
    <source>
        <dbReference type="ARBA" id="ARBA00004571"/>
    </source>
</evidence>
<dbReference type="InterPro" id="IPR050330">
    <property type="entry name" value="Bact_OuterMem_StrucFunc"/>
</dbReference>
<evidence type="ECO:0000256" key="7">
    <source>
        <dbReference type="ARBA" id="ARBA00023114"/>
    </source>
</evidence>
<dbReference type="CDD" id="cd07185">
    <property type="entry name" value="OmpA_C-like"/>
    <property type="match status" value="1"/>
</dbReference>
<dbReference type="Gene3D" id="3.30.1330.60">
    <property type="entry name" value="OmpA-like domain"/>
    <property type="match status" value="1"/>
</dbReference>
<dbReference type="GO" id="GO:0006811">
    <property type="term" value="P:monoatomic ion transport"/>
    <property type="evidence" value="ECO:0007669"/>
    <property type="project" value="UniProtKB-KW"/>
</dbReference>
<dbReference type="GO" id="GO:0015288">
    <property type="term" value="F:porin activity"/>
    <property type="evidence" value="ECO:0007669"/>
    <property type="project" value="UniProtKB-KW"/>
</dbReference>
<dbReference type="InterPro" id="IPR011250">
    <property type="entry name" value="OMP/PagP_B-barrel"/>
</dbReference>
<dbReference type="InterPro" id="IPR036737">
    <property type="entry name" value="OmpA-like_sf"/>
</dbReference>
<keyword evidence="6" id="KW-0406">Ion transport</keyword>